<dbReference type="Proteomes" id="UP001597560">
    <property type="component" value="Unassembled WGS sequence"/>
</dbReference>
<accession>A0ABW6AZ54</accession>
<reference evidence="2" key="1">
    <citation type="journal article" date="2019" name="Int. J. Syst. Evol. Microbiol.">
        <title>The Global Catalogue of Microorganisms (GCM) 10K type strain sequencing project: providing services to taxonomists for standard genome sequencing and annotation.</title>
        <authorList>
            <consortium name="The Broad Institute Genomics Platform"/>
            <consortium name="The Broad Institute Genome Sequencing Center for Infectious Disease"/>
            <person name="Wu L."/>
            <person name="Ma J."/>
        </authorList>
    </citation>
    <scope>NUCLEOTIDE SEQUENCE [LARGE SCALE GENOMIC DNA]</scope>
    <source>
        <strain evidence="2">KCTC 23098</strain>
    </source>
</reference>
<proteinExistence type="predicted"/>
<gene>
    <name evidence="1" type="ORF">ACFS6J_11960</name>
</gene>
<organism evidence="1 2">
    <name type="scientific">Olivibacter jilunii</name>
    <dbReference type="NCBI Taxonomy" id="985016"/>
    <lineage>
        <taxon>Bacteria</taxon>
        <taxon>Pseudomonadati</taxon>
        <taxon>Bacteroidota</taxon>
        <taxon>Sphingobacteriia</taxon>
        <taxon>Sphingobacteriales</taxon>
        <taxon>Sphingobacteriaceae</taxon>
        <taxon>Olivibacter</taxon>
    </lineage>
</organism>
<dbReference type="EMBL" id="JBHUPA010000007">
    <property type="protein sequence ID" value="MFD2962505.1"/>
    <property type="molecule type" value="Genomic_DNA"/>
</dbReference>
<comment type="caution">
    <text evidence="1">The sequence shown here is derived from an EMBL/GenBank/DDBJ whole genome shotgun (WGS) entry which is preliminary data.</text>
</comment>
<protein>
    <submittedName>
        <fullName evidence="1">Uncharacterized protein</fullName>
    </submittedName>
</protein>
<evidence type="ECO:0000313" key="2">
    <source>
        <dbReference type="Proteomes" id="UP001597560"/>
    </source>
</evidence>
<name>A0ABW6AZ54_9SPHI</name>
<evidence type="ECO:0000313" key="1">
    <source>
        <dbReference type="EMBL" id="MFD2962505.1"/>
    </source>
</evidence>
<keyword evidence="2" id="KW-1185">Reference proteome</keyword>
<sequence length="134" mass="15658">MTKSIELADLKVLLEKTFKKQNLDSVVEEYGFKKRANGIYISNEMVTAKKPKYWLKCVFMGDLTTVTFSSVNKDRWDILISELHALAAPKPFEEMPSFKAEKYVFDKYIVETYEPIDGVNIDLNNLYDVLIRYR</sequence>